<evidence type="ECO:0000256" key="11">
    <source>
        <dbReference type="ARBA" id="ARBA00023264"/>
    </source>
</evidence>
<keyword evidence="6" id="KW-0812">Transmembrane</keyword>
<dbReference type="GO" id="GO:0019432">
    <property type="term" value="P:triglyceride biosynthetic process"/>
    <property type="evidence" value="ECO:0007669"/>
    <property type="project" value="TreeGrafter"/>
</dbReference>
<dbReference type="SUPFAM" id="SSF69593">
    <property type="entry name" value="Glycerol-3-phosphate (1)-acyltransferase"/>
    <property type="match status" value="1"/>
</dbReference>
<dbReference type="eggNOG" id="KOG2898">
    <property type="taxonomic scope" value="Eukaryota"/>
</dbReference>
<evidence type="ECO:0000256" key="1">
    <source>
        <dbReference type="ARBA" id="ARBA00004370"/>
    </source>
</evidence>
<evidence type="ECO:0000256" key="13">
    <source>
        <dbReference type="ARBA" id="ARBA00025707"/>
    </source>
</evidence>
<feature type="domain" description="Phospholipid/glycerol acyltransferase" evidence="14">
    <location>
        <begin position="231"/>
        <end position="350"/>
    </location>
</feature>
<dbReference type="SMART" id="SM00563">
    <property type="entry name" value="PlsC"/>
    <property type="match status" value="1"/>
</dbReference>
<dbReference type="CDD" id="cd07991">
    <property type="entry name" value="LPLAT_LPCAT1-like"/>
    <property type="match status" value="1"/>
</dbReference>
<evidence type="ECO:0000256" key="5">
    <source>
        <dbReference type="ARBA" id="ARBA00022679"/>
    </source>
</evidence>
<evidence type="ECO:0000256" key="12">
    <source>
        <dbReference type="ARBA" id="ARBA00023315"/>
    </source>
</evidence>
<dbReference type="InterPro" id="IPR045252">
    <property type="entry name" value="LPCAT1-like"/>
</dbReference>
<dbReference type="GO" id="GO:0004366">
    <property type="term" value="F:glycerol-3-phosphate O-acyltransferase activity"/>
    <property type="evidence" value="ECO:0007669"/>
    <property type="project" value="TreeGrafter"/>
</dbReference>
<sequence length="432" mass="48571">MPPHLPHTLPEPNFRLLHLRETRPAAACPQLGLSHVAEPMLGQVVLGWVVLIEVVVGLTLALILAGRSWGHWPRRYAALVRRLVQGYGRRCPRGKDAAGNGAGPGKTPFEANNNSLTKEELKAVPFALELFRPVQNEHWNFMSFPGTDDPLDLVVYTLSCVIRYGIIFPIRLQLLLFSSSFIGLAGVVSYIKPYTQRQRLYCCSVYARSFSASMGLVATYHDKENKARSPGIAMSNHLTANDIQYIFADVDFTEPKPQGYTVTGQLHNGIIGYIIKMAARIAPIYFLDRSRPEERKNFHKNVVEAASKGEIDPVLLFPEGYCSNNTGVMQMRKAAFEEGINVYPIAIKQNAITGDSFWYEDTFLPYIFRVMTSWCISYDVYYMPKQRRHDSEDCEKFSARIQQLIADKIGVPAVPYGGSELSRAKKAFLKGR</sequence>
<evidence type="ECO:0000313" key="15">
    <source>
        <dbReference type="Proteomes" id="UP000095284"/>
    </source>
</evidence>
<evidence type="ECO:0000259" key="14">
    <source>
        <dbReference type="SMART" id="SM00563"/>
    </source>
</evidence>
<reference evidence="16" key="1">
    <citation type="submission" date="2016-11" db="UniProtKB">
        <authorList>
            <consortium name="WormBaseParasite"/>
        </authorList>
    </citation>
    <scope>IDENTIFICATION</scope>
</reference>
<dbReference type="Pfam" id="PF01553">
    <property type="entry name" value="Acyltransferase"/>
    <property type="match status" value="1"/>
</dbReference>
<dbReference type="AlphaFoldDB" id="A0A1I7RJ03"/>
<organism evidence="15 16">
    <name type="scientific">Bursaphelenchus xylophilus</name>
    <name type="common">Pinewood nematode worm</name>
    <name type="synonym">Aphelenchoides xylophilus</name>
    <dbReference type="NCBI Taxonomy" id="6326"/>
    <lineage>
        <taxon>Eukaryota</taxon>
        <taxon>Metazoa</taxon>
        <taxon>Ecdysozoa</taxon>
        <taxon>Nematoda</taxon>
        <taxon>Chromadorea</taxon>
        <taxon>Rhabditida</taxon>
        <taxon>Tylenchina</taxon>
        <taxon>Tylenchomorpha</taxon>
        <taxon>Aphelenchoidea</taxon>
        <taxon>Aphelenchoididae</taxon>
        <taxon>Bursaphelenchus</taxon>
    </lineage>
</organism>
<evidence type="ECO:0000256" key="2">
    <source>
        <dbReference type="ARBA" id="ARBA00005189"/>
    </source>
</evidence>
<keyword evidence="8" id="KW-0443">Lipid metabolism</keyword>
<evidence type="ECO:0000256" key="4">
    <source>
        <dbReference type="ARBA" id="ARBA00022516"/>
    </source>
</evidence>
<comment type="pathway">
    <text evidence="2">Lipid metabolism.</text>
</comment>
<dbReference type="GO" id="GO:0016020">
    <property type="term" value="C:membrane"/>
    <property type="evidence" value="ECO:0007669"/>
    <property type="project" value="UniProtKB-SubCell"/>
</dbReference>
<evidence type="ECO:0000256" key="3">
    <source>
        <dbReference type="ARBA" id="ARBA00008655"/>
    </source>
</evidence>
<dbReference type="Proteomes" id="UP000095284">
    <property type="component" value="Unplaced"/>
</dbReference>
<comment type="subcellular location">
    <subcellularLocation>
        <location evidence="1">Membrane</location>
    </subcellularLocation>
</comment>
<keyword evidence="5" id="KW-0808">Transferase</keyword>
<keyword evidence="11" id="KW-1208">Phospholipid metabolism</keyword>
<dbReference type="GO" id="GO:0005783">
    <property type="term" value="C:endoplasmic reticulum"/>
    <property type="evidence" value="ECO:0007669"/>
    <property type="project" value="TreeGrafter"/>
</dbReference>
<evidence type="ECO:0000256" key="8">
    <source>
        <dbReference type="ARBA" id="ARBA00023098"/>
    </source>
</evidence>
<dbReference type="PANTHER" id="PTHR23063">
    <property type="entry name" value="PHOSPHOLIPID ACYLTRANSFERASE"/>
    <property type="match status" value="1"/>
</dbReference>
<evidence type="ECO:0000256" key="7">
    <source>
        <dbReference type="ARBA" id="ARBA00022989"/>
    </source>
</evidence>
<dbReference type="InterPro" id="IPR002123">
    <property type="entry name" value="Plipid/glycerol_acylTrfase"/>
</dbReference>
<keyword evidence="7" id="KW-1133">Transmembrane helix</keyword>
<dbReference type="GO" id="GO:0008654">
    <property type="term" value="P:phospholipid biosynthetic process"/>
    <property type="evidence" value="ECO:0007669"/>
    <property type="project" value="UniProtKB-KW"/>
</dbReference>
<comment type="pathway">
    <text evidence="13">Phospholipid metabolism.</text>
</comment>
<evidence type="ECO:0000256" key="6">
    <source>
        <dbReference type="ARBA" id="ARBA00022692"/>
    </source>
</evidence>
<protein>
    <submittedName>
        <fullName evidence="16">PlsC domain-containing protein</fullName>
    </submittedName>
</protein>
<accession>A0A1I7RJ03</accession>
<evidence type="ECO:0000256" key="9">
    <source>
        <dbReference type="ARBA" id="ARBA00023136"/>
    </source>
</evidence>
<dbReference type="PANTHER" id="PTHR23063:SF38">
    <property type="entry name" value="PROTEIN CBG04491"/>
    <property type="match status" value="1"/>
</dbReference>
<name>A0A1I7RJ03_BURXY</name>
<keyword evidence="10" id="KW-0594">Phospholipid biosynthesis</keyword>
<keyword evidence="9" id="KW-0472">Membrane</keyword>
<keyword evidence="4" id="KW-0444">Lipid biosynthesis</keyword>
<comment type="similarity">
    <text evidence="3">Belongs to the 1-acyl-sn-glycerol-3-phosphate acyltransferase family.</text>
</comment>
<evidence type="ECO:0000256" key="10">
    <source>
        <dbReference type="ARBA" id="ARBA00023209"/>
    </source>
</evidence>
<evidence type="ECO:0000313" key="16">
    <source>
        <dbReference type="WBParaSite" id="BXY_0068500.1"/>
    </source>
</evidence>
<dbReference type="WBParaSite" id="BXY_0068500.1">
    <property type="protein sequence ID" value="BXY_0068500.1"/>
    <property type="gene ID" value="BXY_0068500"/>
</dbReference>
<proteinExistence type="inferred from homology"/>
<keyword evidence="12" id="KW-0012">Acyltransferase</keyword>